<feature type="domain" description="Palmitoyltransferase DHHC" evidence="12">
    <location>
        <begin position="159"/>
        <end position="305"/>
    </location>
</feature>
<keyword evidence="8 10" id="KW-0012">Acyltransferase</keyword>
<dbReference type="Pfam" id="PF01529">
    <property type="entry name" value="DHHC"/>
    <property type="match status" value="1"/>
</dbReference>
<dbReference type="EMBL" id="LT552071">
    <property type="protein sequence ID" value="SAL98369.1"/>
    <property type="molecule type" value="Genomic_DNA"/>
</dbReference>
<keyword evidence="2 10" id="KW-0808">Transferase</keyword>
<evidence type="ECO:0000256" key="8">
    <source>
        <dbReference type="ARBA" id="ARBA00023315"/>
    </source>
</evidence>
<comment type="subcellular location">
    <subcellularLocation>
        <location evidence="1">Membrane</location>
        <topology evidence="1">Multi-pass membrane protein</topology>
    </subcellularLocation>
</comment>
<dbReference type="InterPro" id="IPR001594">
    <property type="entry name" value="Palmitoyltrfase_DHHC"/>
</dbReference>
<keyword evidence="4 10" id="KW-1133">Transmembrane helix</keyword>
<feature type="transmembrane region" description="Helical" evidence="10">
    <location>
        <begin position="79"/>
        <end position="100"/>
    </location>
</feature>
<feature type="transmembrane region" description="Helical" evidence="10">
    <location>
        <begin position="106"/>
        <end position="125"/>
    </location>
</feature>
<feature type="transmembrane region" description="Helical" evidence="10">
    <location>
        <begin position="6"/>
        <end position="24"/>
    </location>
</feature>
<evidence type="ECO:0000256" key="5">
    <source>
        <dbReference type="ARBA" id="ARBA00023136"/>
    </source>
</evidence>
<name>A0A163KTY9_ABSGL</name>
<dbReference type="InterPro" id="IPR039859">
    <property type="entry name" value="PFA4/ZDH16/20/ERF2-like"/>
</dbReference>
<evidence type="ECO:0000256" key="11">
    <source>
        <dbReference type="SAM" id="MobiDB-lite"/>
    </source>
</evidence>
<keyword evidence="14" id="KW-1185">Reference proteome</keyword>
<keyword evidence="3 10" id="KW-0812">Transmembrane</keyword>
<dbReference type="GO" id="GO:0016020">
    <property type="term" value="C:membrane"/>
    <property type="evidence" value="ECO:0007669"/>
    <property type="project" value="UniProtKB-SubCell"/>
</dbReference>
<evidence type="ECO:0000313" key="13">
    <source>
        <dbReference type="EMBL" id="SAL98369.1"/>
    </source>
</evidence>
<gene>
    <name evidence="13" type="primary">ABSGL_03898.1 scaffold 4693</name>
</gene>
<comment type="similarity">
    <text evidence="10">Belongs to the DHHC palmitoyltransferase family.</text>
</comment>
<comment type="catalytic activity">
    <reaction evidence="9 10">
        <text>L-cysteinyl-[protein] + hexadecanoyl-CoA = S-hexadecanoyl-L-cysteinyl-[protein] + CoA</text>
        <dbReference type="Rhea" id="RHEA:36683"/>
        <dbReference type="Rhea" id="RHEA-COMP:10131"/>
        <dbReference type="Rhea" id="RHEA-COMP:11032"/>
        <dbReference type="ChEBI" id="CHEBI:29950"/>
        <dbReference type="ChEBI" id="CHEBI:57287"/>
        <dbReference type="ChEBI" id="CHEBI:57379"/>
        <dbReference type="ChEBI" id="CHEBI:74151"/>
        <dbReference type="EC" id="2.3.1.225"/>
    </reaction>
</comment>
<feature type="transmembrane region" description="Helical" evidence="10">
    <location>
        <begin position="204"/>
        <end position="227"/>
    </location>
</feature>
<dbReference type="GO" id="GO:0006612">
    <property type="term" value="P:protein targeting to membrane"/>
    <property type="evidence" value="ECO:0007669"/>
    <property type="project" value="TreeGrafter"/>
</dbReference>
<sequence length="400" mass="46163">MGLLGILLATLAVICVALFILLFGENPRLRHGIVGKMHTLLTRTMPRVIIAILRRTIGEKNLKRLGRCWSYCCESRNPFLQIFFVLLTSVSISGFLVFALPHIPGIYLHGIHLYIIPTQIIWLYVSYYIACSADPGTITEENIRFYLDLFPYDELLYKPKDCSTCHLLKPARSKHCSMCKACISRLDHHCAWLNRCVGYNNHRYFFMFLFTLTQFCAYGLYLCFQVYRGMVIEWGLDQAYLFDRRTGKQVPLSFRKAMIHILHRDRVIGSIGILAGVITVVVFLFMIYQLYLAGRGLTTNEAFKWEVLEDAIDRGDIWIVEETQPSKPPTTNKKSKHEKNDTKDRNAVGQSIRNRRKPATSTGTIVKEHQVTSLEEIDNIYDHGFFKNLKHIFFPKPIPN</sequence>
<evidence type="ECO:0000256" key="10">
    <source>
        <dbReference type="RuleBase" id="RU079119"/>
    </source>
</evidence>
<reference evidence="13" key="1">
    <citation type="submission" date="2016-04" db="EMBL/GenBank/DDBJ databases">
        <authorList>
            <person name="Evans L.H."/>
            <person name="Alamgir A."/>
            <person name="Owens N."/>
            <person name="Weber N.D."/>
            <person name="Virtaneva K."/>
            <person name="Barbian K."/>
            <person name="Babar A."/>
            <person name="Rosenke K."/>
        </authorList>
    </citation>
    <scope>NUCLEOTIDE SEQUENCE [LARGE SCALE GENOMIC DNA]</scope>
    <source>
        <strain evidence="13">CBS 101.48</strain>
    </source>
</reference>
<evidence type="ECO:0000256" key="3">
    <source>
        <dbReference type="ARBA" id="ARBA00022692"/>
    </source>
</evidence>
<dbReference type="STRING" id="4829.A0A163KTY9"/>
<evidence type="ECO:0000313" key="14">
    <source>
        <dbReference type="Proteomes" id="UP000078561"/>
    </source>
</evidence>
<keyword evidence="7" id="KW-0449">Lipoprotein</keyword>
<dbReference type="GO" id="GO:0005783">
    <property type="term" value="C:endoplasmic reticulum"/>
    <property type="evidence" value="ECO:0007669"/>
    <property type="project" value="TreeGrafter"/>
</dbReference>
<organism evidence="13">
    <name type="scientific">Absidia glauca</name>
    <name type="common">Pin mould</name>
    <dbReference type="NCBI Taxonomy" id="4829"/>
    <lineage>
        <taxon>Eukaryota</taxon>
        <taxon>Fungi</taxon>
        <taxon>Fungi incertae sedis</taxon>
        <taxon>Mucoromycota</taxon>
        <taxon>Mucoromycotina</taxon>
        <taxon>Mucoromycetes</taxon>
        <taxon>Mucorales</taxon>
        <taxon>Cunninghamellaceae</taxon>
        <taxon>Absidia</taxon>
    </lineage>
</organism>
<feature type="transmembrane region" description="Helical" evidence="10">
    <location>
        <begin position="267"/>
        <end position="288"/>
    </location>
</feature>
<accession>A0A163KTY9</accession>
<dbReference type="OrthoDB" id="9909019at2759"/>
<feature type="region of interest" description="Disordered" evidence="11">
    <location>
        <begin position="323"/>
        <end position="364"/>
    </location>
</feature>
<dbReference type="EC" id="2.3.1.225" evidence="10"/>
<keyword evidence="6" id="KW-0564">Palmitate</keyword>
<evidence type="ECO:0000256" key="4">
    <source>
        <dbReference type="ARBA" id="ARBA00022989"/>
    </source>
</evidence>
<dbReference type="GO" id="GO:0005794">
    <property type="term" value="C:Golgi apparatus"/>
    <property type="evidence" value="ECO:0007669"/>
    <property type="project" value="TreeGrafter"/>
</dbReference>
<keyword evidence="5 10" id="KW-0472">Membrane</keyword>
<dbReference type="InParanoid" id="A0A163KTY9"/>
<evidence type="ECO:0000256" key="2">
    <source>
        <dbReference type="ARBA" id="ARBA00022679"/>
    </source>
</evidence>
<dbReference type="PANTHER" id="PTHR22883">
    <property type="entry name" value="ZINC FINGER DHHC DOMAIN CONTAINING PROTEIN"/>
    <property type="match status" value="1"/>
</dbReference>
<protein>
    <recommendedName>
        <fullName evidence="10">Palmitoyltransferase</fullName>
        <ecNumber evidence="10">2.3.1.225</ecNumber>
    </recommendedName>
</protein>
<evidence type="ECO:0000256" key="1">
    <source>
        <dbReference type="ARBA" id="ARBA00004141"/>
    </source>
</evidence>
<dbReference type="AlphaFoldDB" id="A0A163KTY9"/>
<dbReference type="FunCoup" id="A0A163KTY9">
    <property type="interactions" value="322"/>
</dbReference>
<dbReference type="PANTHER" id="PTHR22883:SF480">
    <property type="entry name" value="PALMITOYLTRANSFERASE SWF1"/>
    <property type="match status" value="1"/>
</dbReference>
<evidence type="ECO:0000256" key="6">
    <source>
        <dbReference type="ARBA" id="ARBA00023139"/>
    </source>
</evidence>
<proteinExistence type="inferred from homology"/>
<comment type="domain">
    <text evidence="10">The DHHC domain is required for palmitoyltransferase activity.</text>
</comment>
<dbReference type="PROSITE" id="PS50216">
    <property type="entry name" value="DHHC"/>
    <property type="match status" value="1"/>
</dbReference>
<evidence type="ECO:0000256" key="7">
    <source>
        <dbReference type="ARBA" id="ARBA00023288"/>
    </source>
</evidence>
<dbReference type="Proteomes" id="UP000078561">
    <property type="component" value="Unassembled WGS sequence"/>
</dbReference>
<dbReference type="GO" id="GO:0019706">
    <property type="term" value="F:protein-cysteine S-palmitoyltransferase activity"/>
    <property type="evidence" value="ECO:0007669"/>
    <property type="project" value="UniProtKB-EC"/>
</dbReference>
<evidence type="ECO:0000259" key="12">
    <source>
        <dbReference type="Pfam" id="PF01529"/>
    </source>
</evidence>
<dbReference type="OMA" id="HIYLIWA"/>
<evidence type="ECO:0000256" key="9">
    <source>
        <dbReference type="ARBA" id="ARBA00048048"/>
    </source>
</evidence>